<evidence type="ECO:0000256" key="5">
    <source>
        <dbReference type="ARBA" id="ARBA00023136"/>
    </source>
</evidence>
<evidence type="ECO:0000259" key="9">
    <source>
        <dbReference type="PROSITE" id="PS50262"/>
    </source>
</evidence>
<feature type="transmembrane region" description="Helical" evidence="8">
    <location>
        <begin position="269"/>
        <end position="289"/>
    </location>
</feature>
<evidence type="ECO:0000256" key="3">
    <source>
        <dbReference type="ARBA" id="ARBA00022692"/>
    </source>
</evidence>
<dbReference type="InterPro" id="IPR017452">
    <property type="entry name" value="GPCR_Rhodpsn_7TM"/>
</dbReference>
<dbReference type="OMA" id="MVHFAKV"/>
<dbReference type="CDD" id="cd14978">
    <property type="entry name" value="7tmA_FMRFamide_R-like"/>
    <property type="match status" value="1"/>
</dbReference>
<dbReference type="RefSeq" id="XP_022659822.1">
    <property type="nucleotide sequence ID" value="XM_022804087.1"/>
</dbReference>
<evidence type="ECO:0000256" key="8">
    <source>
        <dbReference type="SAM" id="Phobius"/>
    </source>
</evidence>
<dbReference type="Proteomes" id="UP000594260">
    <property type="component" value="Unplaced"/>
</dbReference>
<evidence type="ECO:0000256" key="2">
    <source>
        <dbReference type="ARBA" id="ARBA00010663"/>
    </source>
</evidence>
<dbReference type="EnsemblMetazoa" id="XM_022804086">
    <property type="protein sequence ID" value="XP_022659821"/>
    <property type="gene ID" value="LOC111249784"/>
</dbReference>
<dbReference type="RefSeq" id="XP_022659824.1">
    <property type="nucleotide sequence ID" value="XM_022804089.1"/>
</dbReference>
<evidence type="ECO:0000256" key="1">
    <source>
        <dbReference type="ARBA" id="ARBA00004370"/>
    </source>
</evidence>
<dbReference type="SUPFAM" id="SSF81321">
    <property type="entry name" value="Family A G protein-coupled receptor-like"/>
    <property type="match status" value="1"/>
</dbReference>
<feature type="transmembrane region" description="Helical" evidence="8">
    <location>
        <begin position="223"/>
        <end position="248"/>
    </location>
</feature>
<protein>
    <recommendedName>
        <fullName evidence="9">G-protein coupled receptors family 1 profile domain-containing protein</fullName>
    </recommendedName>
</protein>
<dbReference type="InterPro" id="IPR000276">
    <property type="entry name" value="GPCR_Rhodpsn"/>
</dbReference>
<keyword evidence="6" id="KW-0297">G-protein coupled receptor</keyword>
<dbReference type="GO" id="GO:0004930">
    <property type="term" value="F:G protein-coupled receptor activity"/>
    <property type="evidence" value="ECO:0007669"/>
    <property type="project" value="UniProtKB-KW"/>
</dbReference>
<dbReference type="PANTHER" id="PTHR47760:SF1">
    <property type="entry name" value="G-PROTEIN COUPLED RECEPTORS FAMILY 1 PROFILE DOMAIN-CONTAINING PROTEIN"/>
    <property type="match status" value="1"/>
</dbReference>
<keyword evidence="6" id="KW-0807">Transducer</keyword>
<name>A0A7M7K092_VARDE</name>
<feature type="transmembrane region" description="Helical" evidence="8">
    <location>
        <begin position="45"/>
        <end position="70"/>
    </location>
</feature>
<keyword evidence="6" id="KW-0675">Receptor</keyword>
<feature type="transmembrane region" description="Helical" evidence="8">
    <location>
        <begin position="124"/>
        <end position="142"/>
    </location>
</feature>
<dbReference type="EnsemblMetazoa" id="XM_022804089">
    <property type="protein sequence ID" value="XP_022659824"/>
    <property type="gene ID" value="LOC111249784"/>
</dbReference>
<comment type="subcellular location">
    <subcellularLocation>
        <location evidence="1">Membrane</location>
    </subcellularLocation>
</comment>
<sequence length="389" mass="44108">MSWRRWSADTASYCPSAEDAILKNFAGFDRAALEELQERIATVKLLAYGVTAVGIIVLGLVGNIINLIILTRPNLKGVTYVYLTWLATFDFLSLTFAIFSVLRLHGIQPKSYVAAFFYAHLEMPLVNSAMTSSIFIVLAVTLDRYWSVCLPSRYKDIHTERWAHLAICISFIVPILLYIPVGFQKEPTLVINPHTGQEEWVPCDRLSVSQHPAYRLYLFVKEVIVRVGPVIVIAMLNTTIILTFRRLAKKRKSLVKSTEGRRFAEERRLVILLASIVIMFCVCMTPAAINTVLNGDRMENNYTYQVFRAFANDMEISNFATNFYVYCLCSTEIRDTFCRVFLRPFLWLIPRTAFGVSTSERTSPSRDNASIVMTPSGSRTPHDGLPLDV</sequence>
<evidence type="ECO:0000313" key="10">
    <source>
        <dbReference type="EnsemblMetazoa" id="XP_022659822"/>
    </source>
</evidence>
<feature type="transmembrane region" description="Helical" evidence="8">
    <location>
        <begin position="162"/>
        <end position="183"/>
    </location>
</feature>
<dbReference type="InterPro" id="IPR053093">
    <property type="entry name" value="GPCR-like"/>
</dbReference>
<dbReference type="GeneID" id="111249784"/>
<dbReference type="RefSeq" id="XP_022659821.1">
    <property type="nucleotide sequence ID" value="XM_022804086.1"/>
</dbReference>
<dbReference type="PANTHER" id="PTHR47760">
    <property type="entry name" value="G-PROTEIN COUPLED RECEPTOR B0563.6-LIKE PROTEIN-RELATED"/>
    <property type="match status" value="1"/>
</dbReference>
<dbReference type="PROSITE" id="PS50262">
    <property type="entry name" value="G_PROTEIN_RECEP_F1_2"/>
    <property type="match status" value="1"/>
</dbReference>
<keyword evidence="11" id="KW-1185">Reference proteome</keyword>
<keyword evidence="5 8" id="KW-0472">Membrane</keyword>
<feature type="region of interest" description="Disordered" evidence="7">
    <location>
        <begin position="357"/>
        <end position="389"/>
    </location>
</feature>
<dbReference type="FunCoup" id="A0A7M7K092">
    <property type="interactions" value="20"/>
</dbReference>
<feature type="compositionally biased region" description="Polar residues" evidence="7">
    <location>
        <begin position="357"/>
        <end position="379"/>
    </location>
</feature>
<comment type="similarity">
    <text evidence="2 6">Belongs to the G-protein coupled receptor 1 family.</text>
</comment>
<accession>A0A7M7K092</accession>
<organism evidence="10 11">
    <name type="scientific">Varroa destructor</name>
    <name type="common">Honeybee mite</name>
    <dbReference type="NCBI Taxonomy" id="109461"/>
    <lineage>
        <taxon>Eukaryota</taxon>
        <taxon>Metazoa</taxon>
        <taxon>Ecdysozoa</taxon>
        <taxon>Arthropoda</taxon>
        <taxon>Chelicerata</taxon>
        <taxon>Arachnida</taxon>
        <taxon>Acari</taxon>
        <taxon>Parasitiformes</taxon>
        <taxon>Mesostigmata</taxon>
        <taxon>Gamasina</taxon>
        <taxon>Dermanyssoidea</taxon>
        <taxon>Varroidae</taxon>
        <taxon>Varroa</taxon>
    </lineage>
</organism>
<dbReference type="AlphaFoldDB" id="A0A7M7K092"/>
<dbReference type="Gene3D" id="1.20.1070.10">
    <property type="entry name" value="Rhodopsin 7-helix transmembrane proteins"/>
    <property type="match status" value="1"/>
</dbReference>
<dbReference type="Pfam" id="PF00001">
    <property type="entry name" value="7tm_1"/>
    <property type="match status" value="1"/>
</dbReference>
<keyword evidence="3 6" id="KW-0812">Transmembrane</keyword>
<dbReference type="KEGG" id="vde:111249784"/>
<evidence type="ECO:0000256" key="6">
    <source>
        <dbReference type="RuleBase" id="RU000688"/>
    </source>
</evidence>
<feature type="transmembrane region" description="Helical" evidence="8">
    <location>
        <begin position="82"/>
        <end position="104"/>
    </location>
</feature>
<dbReference type="InParanoid" id="A0A7M7K092"/>
<dbReference type="EnsemblMetazoa" id="XM_022804087">
    <property type="protein sequence ID" value="XP_022659822"/>
    <property type="gene ID" value="LOC111249784"/>
</dbReference>
<evidence type="ECO:0000313" key="11">
    <source>
        <dbReference type="Proteomes" id="UP000594260"/>
    </source>
</evidence>
<evidence type="ECO:0000256" key="7">
    <source>
        <dbReference type="SAM" id="MobiDB-lite"/>
    </source>
</evidence>
<keyword evidence="4 8" id="KW-1133">Transmembrane helix</keyword>
<evidence type="ECO:0000256" key="4">
    <source>
        <dbReference type="ARBA" id="ARBA00022989"/>
    </source>
</evidence>
<feature type="domain" description="G-protein coupled receptors family 1 profile" evidence="9">
    <location>
        <begin position="62"/>
        <end position="326"/>
    </location>
</feature>
<dbReference type="GO" id="GO:0016020">
    <property type="term" value="C:membrane"/>
    <property type="evidence" value="ECO:0007669"/>
    <property type="project" value="UniProtKB-SubCell"/>
</dbReference>
<dbReference type="PRINTS" id="PR00237">
    <property type="entry name" value="GPCRRHODOPSN"/>
</dbReference>
<dbReference type="PROSITE" id="PS00237">
    <property type="entry name" value="G_PROTEIN_RECEP_F1_1"/>
    <property type="match status" value="1"/>
</dbReference>
<dbReference type="OrthoDB" id="10033446at2759"/>
<reference evidence="10" key="1">
    <citation type="submission" date="2021-01" db="UniProtKB">
        <authorList>
            <consortium name="EnsemblMetazoa"/>
        </authorList>
    </citation>
    <scope>IDENTIFICATION</scope>
</reference>
<proteinExistence type="inferred from homology"/>